<feature type="transmembrane region" description="Helical" evidence="8">
    <location>
        <begin position="204"/>
        <end position="229"/>
    </location>
</feature>
<feature type="region of interest" description="Disordered" evidence="7">
    <location>
        <begin position="274"/>
        <end position="293"/>
    </location>
</feature>
<feature type="compositionally biased region" description="Low complexity" evidence="7">
    <location>
        <begin position="249"/>
        <end position="264"/>
    </location>
</feature>
<evidence type="ECO:0000256" key="2">
    <source>
        <dbReference type="ARBA" id="ARBA00022448"/>
    </source>
</evidence>
<dbReference type="AlphaFoldDB" id="A0A2P6V955"/>
<feature type="transmembrane region" description="Helical" evidence="8">
    <location>
        <begin position="574"/>
        <end position="602"/>
    </location>
</feature>
<feature type="transmembrane region" description="Helical" evidence="8">
    <location>
        <begin position="20"/>
        <end position="44"/>
    </location>
</feature>
<evidence type="ECO:0000256" key="6">
    <source>
        <dbReference type="ARBA" id="ARBA00023136"/>
    </source>
</evidence>
<keyword evidence="10" id="KW-1185">Reference proteome</keyword>
<feature type="transmembrane region" description="Helical" evidence="8">
    <location>
        <begin position="657"/>
        <end position="677"/>
    </location>
</feature>
<accession>A0A2P6V955</accession>
<evidence type="ECO:0000313" key="10">
    <source>
        <dbReference type="Proteomes" id="UP000239649"/>
    </source>
</evidence>
<gene>
    <name evidence="9" type="ORF">C2E20_6012</name>
</gene>
<dbReference type="STRING" id="554055.A0A2P6V955"/>
<keyword evidence="4 8" id="KW-0812">Transmembrane</keyword>
<feature type="transmembrane region" description="Helical" evidence="8">
    <location>
        <begin position="82"/>
        <end position="101"/>
    </location>
</feature>
<dbReference type="Pfam" id="PF02652">
    <property type="entry name" value="Lactate_perm"/>
    <property type="match status" value="2"/>
</dbReference>
<dbReference type="GO" id="GO:0015295">
    <property type="term" value="F:solute:proton symporter activity"/>
    <property type="evidence" value="ECO:0007669"/>
    <property type="project" value="TreeGrafter"/>
</dbReference>
<evidence type="ECO:0000256" key="8">
    <source>
        <dbReference type="SAM" id="Phobius"/>
    </source>
</evidence>
<dbReference type="GO" id="GO:0005886">
    <property type="term" value="C:plasma membrane"/>
    <property type="evidence" value="ECO:0007669"/>
    <property type="project" value="UniProtKB-SubCell"/>
</dbReference>
<feature type="transmembrane region" description="Helical" evidence="8">
    <location>
        <begin position="493"/>
        <end position="512"/>
    </location>
</feature>
<reference evidence="9 10" key="1">
    <citation type="journal article" date="2018" name="Plant J.">
        <title>Genome sequences of Chlorella sorokiniana UTEX 1602 and Micractinium conductrix SAG 241.80: implications to maltose excretion by a green alga.</title>
        <authorList>
            <person name="Arriola M.B."/>
            <person name="Velmurugan N."/>
            <person name="Zhang Y."/>
            <person name="Plunkett M.H."/>
            <person name="Hondzo H."/>
            <person name="Barney B.M."/>
        </authorList>
    </citation>
    <scope>NUCLEOTIDE SEQUENCE [LARGE SCALE GENOMIC DNA]</scope>
    <source>
        <strain evidence="9 10">SAG 241.80</strain>
    </source>
</reference>
<feature type="region of interest" description="Disordered" evidence="7">
    <location>
        <begin position="249"/>
        <end position="268"/>
    </location>
</feature>
<protein>
    <submittedName>
        <fullName evidence="9">Lactate permease</fullName>
    </submittedName>
</protein>
<dbReference type="EMBL" id="LHPF02000019">
    <property type="protein sequence ID" value="PSC70611.1"/>
    <property type="molecule type" value="Genomic_DNA"/>
</dbReference>
<evidence type="ECO:0000256" key="5">
    <source>
        <dbReference type="ARBA" id="ARBA00022989"/>
    </source>
</evidence>
<comment type="caution">
    <text evidence="9">The sequence shown here is derived from an EMBL/GenBank/DDBJ whole genome shotgun (WGS) entry which is preliminary data.</text>
</comment>
<proteinExistence type="predicted"/>
<feature type="transmembrane region" description="Helical" evidence="8">
    <location>
        <begin position="533"/>
        <end position="554"/>
    </location>
</feature>
<dbReference type="PANTHER" id="PTHR30003:SF0">
    <property type="entry name" value="GLYCOLATE PERMEASE GLCA-RELATED"/>
    <property type="match status" value="1"/>
</dbReference>
<evidence type="ECO:0000256" key="7">
    <source>
        <dbReference type="SAM" id="MobiDB-lite"/>
    </source>
</evidence>
<feature type="transmembrane region" description="Helical" evidence="8">
    <location>
        <begin position="614"/>
        <end position="637"/>
    </location>
</feature>
<evidence type="ECO:0000313" key="9">
    <source>
        <dbReference type="EMBL" id="PSC70611.1"/>
    </source>
</evidence>
<organism evidence="9 10">
    <name type="scientific">Micractinium conductrix</name>
    <dbReference type="NCBI Taxonomy" id="554055"/>
    <lineage>
        <taxon>Eukaryota</taxon>
        <taxon>Viridiplantae</taxon>
        <taxon>Chlorophyta</taxon>
        <taxon>core chlorophytes</taxon>
        <taxon>Trebouxiophyceae</taxon>
        <taxon>Chlorellales</taxon>
        <taxon>Chlorellaceae</taxon>
        <taxon>Chlorella clade</taxon>
        <taxon>Micractinium</taxon>
    </lineage>
</organism>
<keyword evidence="6 8" id="KW-0472">Membrane</keyword>
<dbReference type="Proteomes" id="UP000239649">
    <property type="component" value="Unassembled WGS sequence"/>
</dbReference>
<comment type="subcellular location">
    <subcellularLocation>
        <location evidence="1">Cell membrane</location>
        <topology evidence="1">Multi-pass membrane protein</topology>
    </subcellularLocation>
</comment>
<dbReference type="OrthoDB" id="511172at2759"/>
<evidence type="ECO:0000256" key="3">
    <source>
        <dbReference type="ARBA" id="ARBA00022475"/>
    </source>
</evidence>
<feature type="transmembrane region" description="Helical" evidence="8">
    <location>
        <begin position="142"/>
        <end position="165"/>
    </location>
</feature>
<feature type="transmembrane region" description="Helical" evidence="8">
    <location>
        <begin position="108"/>
        <end position="130"/>
    </location>
</feature>
<keyword evidence="2" id="KW-0813">Transport</keyword>
<evidence type="ECO:0000256" key="4">
    <source>
        <dbReference type="ARBA" id="ARBA00022692"/>
    </source>
</evidence>
<dbReference type="PANTHER" id="PTHR30003">
    <property type="entry name" value="L-LACTATE PERMEASE"/>
    <property type="match status" value="1"/>
</dbReference>
<sequence>MWLVKMTWIGEDPIHITATVLQGVLLALTPLAILFSAFVFFNALNVTQTMPYMAALVRATCSSHPVAEVMLVLWALGHLIEGASGFGTGPAMLPPIMVALGHPAFESLVCLLIMTSTIGPLGSSGVGLWFGLSALEWSRQQLVRVTVLVSLVMALMSFPIALMSARFLLSWDDLRGCWLFVGLSIAACALPALLASLFSFEAPGLLSGVLGVVLTGAMAHKGVGLSANVPCVAARKLRQLEAGAAAALGGAGEPGEQQQQQAAASGGGSLEPLASKCGGGGGGSDDDSKQASRGRPVIELTAVATTPRGLAGLQEAPLRGRSAATEVCTDAAQGLLAALVSQTRRGGVPAAVGLAEEAEDGEGALLPSGAARSHHDTTACALERSALAASSRSGGGGGQLLGDARLGDAGSHAVDADTAAYLRDRRELARRLAPWAAMLCVVAGTRVPYLQRSNGQELRLSLRSLGDFTISSNLVLQFRDLCRIGVNWSFPLLYTPALLPFIATACATLAAFRGSIPADKSWGDPFAAATAKCRGVAPAIIGALILVALMVQGGRQAPSYIIGYWLSEWLGRGFIAVSLPLGAVGSFFSGSVSTSNLTFALLQQVAAHKLGLNATAMVMLQIIGGAAGQMVAISNILGGRAVMGIQHIPEGEFVKAALPACVAYYVAGTLLALPFLFS</sequence>
<dbReference type="InterPro" id="IPR003804">
    <property type="entry name" value="Lactate_perm"/>
</dbReference>
<feature type="transmembrane region" description="Helical" evidence="8">
    <location>
        <begin position="177"/>
        <end position="198"/>
    </location>
</feature>
<keyword evidence="3" id="KW-1003">Cell membrane</keyword>
<feature type="transmembrane region" description="Helical" evidence="8">
    <location>
        <begin position="56"/>
        <end position="76"/>
    </location>
</feature>
<keyword evidence="5 8" id="KW-1133">Transmembrane helix</keyword>
<evidence type="ECO:0000256" key="1">
    <source>
        <dbReference type="ARBA" id="ARBA00004651"/>
    </source>
</evidence>
<name>A0A2P6V955_9CHLO</name>
<dbReference type="GO" id="GO:0015129">
    <property type="term" value="F:lactate transmembrane transporter activity"/>
    <property type="evidence" value="ECO:0007669"/>
    <property type="project" value="InterPro"/>
</dbReference>